<proteinExistence type="predicted"/>
<dbReference type="Proteomes" id="UP001597045">
    <property type="component" value="Unassembled WGS sequence"/>
</dbReference>
<protein>
    <recommendedName>
        <fullName evidence="1">NADPH-dependent reductive aminase-like C-terminal domain-containing protein</fullName>
    </recommendedName>
</protein>
<comment type="caution">
    <text evidence="2">The sequence shown here is derived from an EMBL/GenBank/DDBJ whole genome shotgun (WGS) entry which is preliminary data.</text>
</comment>
<feature type="domain" description="NADPH-dependent reductive aminase-like C-terminal" evidence="1">
    <location>
        <begin position="1"/>
        <end position="29"/>
    </location>
</feature>
<dbReference type="EMBL" id="JBHTIS010001047">
    <property type="protein sequence ID" value="MFD1047379.1"/>
    <property type="molecule type" value="Genomic_DNA"/>
</dbReference>
<keyword evidence="3" id="KW-1185">Reference proteome</keyword>
<evidence type="ECO:0000313" key="2">
    <source>
        <dbReference type="EMBL" id="MFD1047379.1"/>
    </source>
</evidence>
<accession>A0ABW3MDT8</accession>
<name>A0ABW3MDT8_9PSEU</name>
<reference evidence="3" key="1">
    <citation type="journal article" date="2019" name="Int. J. Syst. Evol. Microbiol.">
        <title>The Global Catalogue of Microorganisms (GCM) 10K type strain sequencing project: providing services to taxonomists for standard genome sequencing and annotation.</title>
        <authorList>
            <consortium name="The Broad Institute Genomics Platform"/>
            <consortium name="The Broad Institute Genome Sequencing Center for Infectious Disease"/>
            <person name="Wu L."/>
            <person name="Ma J."/>
        </authorList>
    </citation>
    <scope>NUCLEOTIDE SEQUENCE [LARGE SCALE GENOMIC DNA]</scope>
    <source>
        <strain evidence="3">JCM 31486</strain>
    </source>
</reference>
<evidence type="ECO:0000259" key="1">
    <source>
        <dbReference type="Pfam" id="PF21761"/>
    </source>
</evidence>
<evidence type="ECO:0000313" key="3">
    <source>
        <dbReference type="Proteomes" id="UP001597045"/>
    </source>
</evidence>
<dbReference type="InterPro" id="IPR013328">
    <property type="entry name" value="6PGD_dom2"/>
</dbReference>
<dbReference type="Gene3D" id="1.10.1040.10">
    <property type="entry name" value="N-(1-d-carboxylethyl)-l-norvaline Dehydrogenase, domain 2"/>
    <property type="match status" value="1"/>
</dbReference>
<dbReference type="Pfam" id="PF21761">
    <property type="entry name" value="RedAm-like_C"/>
    <property type="match status" value="1"/>
</dbReference>
<organism evidence="2 3">
    <name type="scientific">Kibdelosporangium lantanae</name>
    <dbReference type="NCBI Taxonomy" id="1497396"/>
    <lineage>
        <taxon>Bacteria</taxon>
        <taxon>Bacillati</taxon>
        <taxon>Actinomycetota</taxon>
        <taxon>Actinomycetes</taxon>
        <taxon>Pseudonocardiales</taxon>
        <taxon>Pseudonocardiaceae</taxon>
        <taxon>Kibdelosporangium</taxon>
    </lineage>
</organism>
<gene>
    <name evidence="2" type="ORF">ACFQ1S_18435</name>
</gene>
<sequence length="30" mass="3288">MPEAVQAQYHRAVQAGHGTSNWTSLFEGLT</sequence>
<dbReference type="InterPro" id="IPR048666">
    <property type="entry name" value="RedAm-like_C"/>
</dbReference>